<feature type="repeat" description="TPR" evidence="3">
    <location>
        <begin position="600"/>
        <end position="633"/>
    </location>
</feature>
<feature type="region of interest" description="Disordered" evidence="4">
    <location>
        <begin position="711"/>
        <end position="753"/>
    </location>
</feature>
<proteinExistence type="predicted"/>
<dbReference type="AlphaFoldDB" id="A0ABD3QD76"/>
<dbReference type="SUPFAM" id="SSF48452">
    <property type="entry name" value="TPR-like"/>
    <property type="match status" value="1"/>
</dbReference>
<name>A0ABD3QD76_9STRA</name>
<evidence type="ECO:0000256" key="2">
    <source>
        <dbReference type="ARBA" id="ARBA00022803"/>
    </source>
</evidence>
<dbReference type="SMART" id="SM00028">
    <property type="entry name" value="TPR"/>
    <property type="match status" value="6"/>
</dbReference>
<evidence type="ECO:0000256" key="1">
    <source>
        <dbReference type="ARBA" id="ARBA00022737"/>
    </source>
</evidence>
<dbReference type="InterPro" id="IPR011990">
    <property type="entry name" value="TPR-like_helical_dom_sf"/>
</dbReference>
<feature type="compositionally biased region" description="Low complexity" evidence="4">
    <location>
        <begin position="454"/>
        <end position="479"/>
    </location>
</feature>
<organism evidence="5 6">
    <name type="scientific">Cyclotella atomus</name>
    <dbReference type="NCBI Taxonomy" id="382360"/>
    <lineage>
        <taxon>Eukaryota</taxon>
        <taxon>Sar</taxon>
        <taxon>Stramenopiles</taxon>
        <taxon>Ochrophyta</taxon>
        <taxon>Bacillariophyta</taxon>
        <taxon>Coscinodiscophyceae</taxon>
        <taxon>Thalassiosirophycidae</taxon>
        <taxon>Stephanodiscales</taxon>
        <taxon>Stephanodiscaceae</taxon>
        <taxon>Cyclotella</taxon>
    </lineage>
</organism>
<keyword evidence="6" id="KW-1185">Reference proteome</keyword>
<protein>
    <submittedName>
        <fullName evidence="5">Uncharacterized protein</fullName>
    </submittedName>
</protein>
<feature type="compositionally biased region" description="Low complexity" evidence="4">
    <location>
        <begin position="487"/>
        <end position="502"/>
    </location>
</feature>
<keyword evidence="1" id="KW-0677">Repeat</keyword>
<evidence type="ECO:0000313" key="5">
    <source>
        <dbReference type="EMBL" id="KAL3798309.1"/>
    </source>
</evidence>
<feature type="repeat" description="TPR" evidence="3">
    <location>
        <begin position="671"/>
        <end position="704"/>
    </location>
</feature>
<dbReference type="PANTHER" id="PTHR45831:SF2">
    <property type="entry name" value="LD24721P"/>
    <property type="match status" value="1"/>
</dbReference>
<feature type="compositionally biased region" description="Basic and acidic residues" evidence="4">
    <location>
        <begin position="725"/>
        <end position="736"/>
    </location>
</feature>
<dbReference type="PROSITE" id="PS50005">
    <property type="entry name" value="TPR"/>
    <property type="match status" value="4"/>
</dbReference>
<feature type="repeat" description="TPR" evidence="3">
    <location>
        <begin position="766"/>
        <end position="799"/>
    </location>
</feature>
<keyword evidence="2 3" id="KW-0802">TPR repeat</keyword>
<evidence type="ECO:0000256" key="3">
    <source>
        <dbReference type="PROSITE-ProRule" id="PRU00339"/>
    </source>
</evidence>
<sequence>MAAIATSAAPTTYKPPLFLFTDESPDADSLAETNLTLLCLDYLRDLRRSYTPTELWEAEGMDADFLSLAVWALSRVFVRPGKLRFDAARIVKMKDEKEERTLFGGGGMGEEPSFGNDPMYKSMNGDGTAANEWNTRAEIRSIRDEIDSGFYLTENIVIPKMEDIVNEVLLQPKHSSSYGQTQHTAPLYEYNDAHSSNAHRYYLLNGLASGGGGSDDKLAPENPSNNPISPRSQQLALALHGGPLTFGEIVHAGITSLGARTRIQAEREMVFHNPLFEQFVRAVGSKGFFSEKRKDEKRKSSDAAPVVDQAFLTPEEEQRRARVVYEEKYRKVVNKFRSKLAAKAETNQPRPNAQQFQQHGIMHPQQYQIQQHTQQQYHQYGYHQSNMMRNQYNVPQSMNASVASVADLQRKKREATIERVRAGGRDGYALNQERDRLQQQINYQQQHQQVQMQMQQNQQVQQHHQQTYQPLHQVQLRQSPPRPPTPSRQLHQPQPQQQQQQQLPPPVLTHQKPPPGQWETPKSQKHWPDSTKSTLRTKFNFDSHASPFDKSATTKPPTPPRSNRSQSPSILKQTALIPEPQPTPRLHEPNDQDELNQHEAEQLNAEGNQLMQKKQFQDALKSYSAALELCPGGPNSHVYYSNRSAAYLSLNDHVNSIRDSESSLELCPDYSKAHSRLGLAYFVSGQYEQAVEAYSIALKYEPDNEWNRSHYEKARKKVSKSQRKSLQERPFDEEPVHTNNTNNDESQEVGDDPAARSAEYIAMREADQYKDAGNAHMSNKEYEEALEKYSQAITISPAGPNSHVYYSNRAAAYCYLGQYDAAADDCMTSIEIKPDYEKAHARLGLSMFFLEDFEGAIEAYERALELDPNNAASKSYLGKARKRLEELVEAENERKSKSANVFLEQQEELQKAMEEQLKMQGHGSERDSWS</sequence>
<reference evidence="5 6" key="1">
    <citation type="submission" date="2024-10" db="EMBL/GenBank/DDBJ databases">
        <title>Updated reference genomes for cyclostephanoid diatoms.</title>
        <authorList>
            <person name="Roberts W.R."/>
            <person name="Alverson A.J."/>
        </authorList>
    </citation>
    <scope>NUCLEOTIDE SEQUENCE [LARGE SCALE GENOMIC DNA]</scope>
    <source>
        <strain evidence="5 6">AJA010-31</strain>
    </source>
</reference>
<gene>
    <name evidence="5" type="ORF">ACHAWO_001957</name>
</gene>
<dbReference type="Proteomes" id="UP001530400">
    <property type="component" value="Unassembled WGS sequence"/>
</dbReference>
<feature type="repeat" description="TPR" evidence="3">
    <location>
        <begin position="837"/>
        <end position="870"/>
    </location>
</feature>
<dbReference type="InterPro" id="IPR047150">
    <property type="entry name" value="SGT"/>
</dbReference>
<evidence type="ECO:0000256" key="4">
    <source>
        <dbReference type="SAM" id="MobiDB-lite"/>
    </source>
</evidence>
<feature type="region of interest" description="Disordered" evidence="4">
    <location>
        <begin position="454"/>
        <end position="570"/>
    </location>
</feature>
<comment type="caution">
    <text evidence="5">The sequence shown here is derived from an EMBL/GenBank/DDBJ whole genome shotgun (WGS) entry which is preliminary data.</text>
</comment>
<dbReference type="EMBL" id="JALLPJ020000222">
    <property type="protein sequence ID" value="KAL3798309.1"/>
    <property type="molecule type" value="Genomic_DNA"/>
</dbReference>
<dbReference type="Pfam" id="PF00515">
    <property type="entry name" value="TPR_1"/>
    <property type="match status" value="1"/>
</dbReference>
<feature type="compositionally biased region" description="Basic residues" evidence="4">
    <location>
        <begin position="713"/>
        <end position="723"/>
    </location>
</feature>
<feature type="region of interest" description="Disordered" evidence="4">
    <location>
        <begin position="213"/>
        <end position="232"/>
    </location>
</feature>
<dbReference type="PROSITE" id="PS50293">
    <property type="entry name" value="TPR_REGION"/>
    <property type="match status" value="3"/>
</dbReference>
<feature type="compositionally biased region" description="Pro residues" evidence="4">
    <location>
        <begin position="503"/>
        <end position="516"/>
    </location>
</feature>
<feature type="compositionally biased region" description="Polar residues" evidence="4">
    <location>
        <begin position="222"/>
        <end position="232"/>
    </location>
</feature>
<evidence type="ECO:0000313" key="6">
    <source>
        <dbReference type="Proteomes" id="UP001530400"/>
    </source>
</evidence>
<dbReference type="InterPro" id="IPR013105">
    <property type="entry name" value="TPR_2"/>
</dbReference>
<dbReference type="PANTHER" id="PTHR45831">
    <property type="entry name" value="LD24721P"/>
    <property type="match status" value="1"/>
</dbReference>
<dbReference type="Pfam" id="PF07719">
    <property type="entry name" value="TPR_2"/>
    <property type="match status" value="1"/>
</dbReference>
<accession>A0ABD3QD76</accession>
<dbReference type="Gene3D" id="1.25.40.10">
    <property type="entry name" value="Tetratricopeptide repeat domain"/>
    <property type="match status" value="2"/>
</dbReference>
<dbReference type="InterPro" id="IPR019734">
    <property type="entry name" value="TPR_rpt"/>
</dbReference>
<feature type="compositionally biased region" description="Polar residues" evidence="4">
    <location>
        <begin position="551"/>
        <end position="570"/>
    </location>
</feature>